<feature type="compositionally biased region" description="Pro residues" evidence="1">
    <location>
        <begin position="1"/>
        <end position="10"/>
    </location>
</feature>
<gene>
    <name evidence="2" type="ORF">QFZ53_002874</name>
</gene>
<organism evidence="2 3">
    <name type="scientific">Microbacterium natoriense</name>
    <dbReference type="NCBI Taxonomy" id="284570"/>
    <lineage>
        <taxon>Bacteria</taxon>
        <taxon>Bacillati</taxon>
        <taxon>Actinomycetota</taxon>
        <taxon>Actinomycetes</taxon>
        <taxon>Micrococcales</taxon>
        <taxon>Microbacteriaceae</taxon>
        <taxon>Microbacterium</taxon>
    </lineage>
</organism>
<feature type="region of interest" description="Disordered" evidence="1">
    <location>
        <begin position="1"/>
        <end position="65"/>
    </location>
</feature>
<proteinExistence type="predicted"/>
<dbReference type="RefSeq" id="WP_307297592.1">
    <property type="nucleotide sequence ID" value="NZ_JAUSXV010000001.1"/>
</dbReference>
<evidence type="ECO:0000313" key="2">
    <source>
        <dbReference type="EMBL" id="MDQ0648678.1"/>
    </source>
</evidence>
<keyword evidence="3" id="KW-1185">Reference proteome</keyword>
<dbReference type="Proteomes" id="UP001244427">
    <property type="component" value="Unassembled WGS sequence"/>
</dbReference>
<feature type="compositionally biased region" description="Acidic residues" evidence="1">
    <location>
        <begin position="52"/>
        <end position="65"/>
    </location>
</feature>
<name>A0AAW8EZB9_9MICO</name>
<sequence>MSNPIPPLPFPDDADDETDDVPTREVDGDTLLDTDANQDAVDSYAADRLASEADDESDDSESDGL</sequence>
<reference evidence="2 3" key="1">
    <citation type="submission" date="2023-07" db="EMBL/GenBank/DDBJ databases">
        <title>Comparative genomics of wheat-associated soil bacteria to identify genetic determinants of phenazine resistance.</title>
        <authorList>
            <person name="Mouncey N."/>
        </authorList>
    </citation>
    <scope>NUCLEOTIDE SEQUENCE [LARGE SCALE GENOMIC DNA]</scope>
    <source>
        <strain evidence="2 3">W4I9-1</strain>
    </source>
</reference>
<comment type="caution">
    <text evidence="2">The sequence shown here is derived from an EMBL/GenBank/DDBJ whole genome shotgun (WGS) entry which is preliminary data.</text>
</comment>
<evidence type="ECO:0000256" key="1">
    <source>
        <dbReference type="SAM" id="MobiDB-lite"/>
    </source>
</evidence>
<dbReference type="AlphaFoldDB" id="A0AAW8EZB9"/>
<protein>
    <submittedName>
        <fullName evidence="2">Uncharacterized protein</fullName>
    </submittedName>
</protein>
<accession>A0AAW8EZB9</accession>
<dbReference type="EMBL" id="JAUSXV010000001">
    <property type="protein sequence ID" value="MDQ0648678.1"/>
    <property type="molecule type" value="Genomic_DNA"/>
</dbReference>
<evidence type="ECO:0000313" key="3">
    <source>
        <dbReference type="Proteomes" id="UP001244427"/>
    </source>
</evidence>